<dbReference type="OrthoDB" id="118951at2759"/>
<evidence type="ECO:0000313" key="3">
    <source>
        <dbReference type="EMBL" id="PIK43684.1"/>
    </source>
</evidence>
<reference evidence="3 4" key="1">
    <citation type="journal article" date="2017" name="PLoS Biol.">
        <title>The sea cucumber genome provides insights into morphological evolution and visceral regeneration.</title>
        <authorList>
            <person name="Zhang X."/>
            <person name="Sun L."/>
            <person name="Yuan J."/>
            <person name="Sun Y."/>
            <person name="Gao Y."/>
            <person name="Zhang L."/>
            <person name="Li S."/>
            <person name="Dai H."/>
            <person name="Hamel J.F."/>
            <person name="Liu C."/>
            <person name="Yu Y."/>
            <person name="Liu S."/>
            <person name="Lin W."/>
            <person name="Guo K."/>
            <person name="Jin S."/>
            <person name="Xu P."/>
            <person name="Storey K.B."/>
            <person name="Huan P."/>
            <person name="Zhang T."/>
            <person name="Zhou Y."/>
            <person name="Zhang J."/>
            <person name="Lin C."/>
            <person name="Li X."/>
            <person name="Xing L."/>
            <person name="Huo D."/>
            <person name="Sun M."/>
            <person name="Wang L."/>
            <person name="Mercier A."/>
            <person name="Li F."/>
            <person name="Yang H."/>
            <person name="Xiang J."/>
        </authorList>
    </citation>
    <scope>NUCLEOTIDE SEQUENCE [LARGE SCALE GENOMIC DNA]</scope>
    <source>
        <strain evidence="3">Shaxun</strain>
        <tissue evidence="3">Muscle</tissue>
    </source>
</reference>
<dbReference type="PANTHER" id="PTHR11161">
    <property type="entry name" value="O-ACYLTRANSFERASE"/>
    <property type="match status" value="1"/>
</dbReference>
<gene>
    <name evidence="3" type="ORF">BSL78_19452</name>
</gene>
<evidence type="ECO:0000256" key="1">
    <source>
        <dbReference type="SAM" id="Phobius"/>
    </source>
</evidence>
<protein>
    <submittedName>
        <fullName evidence="3">Putative nose resistant to fluoxetine protein 6</fullName>
    </submittedName>
</protein>
<feature type="transmembrane region" description="Helical" evidence="1">
    <location>
        <begin position="610"/>
        <end position="640"/>
    </location>
</feature>
<feature type="transmembrane region" description="Helical" evidence="1">
    <location>
        <begin position="428"/>
        <end position="452"/>
    </location>
</feature>
<comment type="caution">
    <text evidence="3">The sequence shown here is derived from an EMBL/GenBank/DDBJ whole genome shotgun (WGS) entry which is preliminary data.</text>
</comment>
<feature type="transmembrane region" description="Helical" evidence="1">
    <location>
        <begin position="506"/>
        <end position="530"/>
    </location>
</feature>
<proteinExistence type="predicted"/>
<feature type="transmembrane region" description="Helical" evidence="1">
    <location>
        <begin position="293"/>
        <end position="320"/>
    </location>
</feature>
<evidence type="ECO:0000313" key="4">
    <source>
        <dbReference type="Proteomes" id="UP000230750"/>
    </source>
</evidence>
<dbReference type="InterPro" id="IPR006621">
    <property type="entry name" value="Nose-resist-to-fluoxetine_N"/>
</dbReference>
<name>A0A2G8K6Q8_STIJA</name>
<keyword evidence="4" id="KW-1185">Reference proteome</keyword>
<sequence length="655" mass="73509">MSSFGPMFGLLVMSLCFSFSSSMTHEMMRGILYGETENHLPIDKSEQISAECNTIDAAGKPGAGLSAGNINMLGHFDECDNIDDFKYCMIILNVNHSNVGGLQLPVTYGLCVPEECSEGDVVSGIEIFFEGLENMFHIPLANIQSVICTSHPHRRFDWKFKLTLTFFSLLFLLVVLSSLYHAWYHSPACKSVQYAPLDEQGILHQNENNSPGQVLPDASASITAEVPPGTDIRTDEEESNTVRFQRRKEGPYLKIFNQIVFSFALPQNLPKLLSVKVSKESISCLHGIRVISMLWVILGHVFSISSTTTIMNPLTGLVWLSRYGFLTVSNAFFSVDSFFVMRLSPALAATMLFYIYITPYFGHGPYAEALSVRSSCPKYWWTNLLYINNFYPISGDTMCIPWVWYLANDMQFFIISPLIIIPLYYIPWVGLCLIGTLCLASISITGVLVGIYDFPAASMNFQTDPQSHASFSDVIYNKPYCRITPYLAGMVLGYILYKYPKKSIKIHWTVALTAWIVACGIGYACIYAVYPNYNGHPWSRAGNILYEAFCRFAWGVSLIWVIFACHYGYGGWVNSFLGHPLWAPLGRLTYTAYLLHPIMILLFISHEGTVMYLSIALTSFYFAGITLISYGCAAILSLMLEFPLVGLEKIFLPRN</sequence>
<feature type="transmembrane region" description="Helical" evidence="1">
    <location>
        <begin position="552"/>
        <end position="573"/>
    </location>
</feature>
<dbReference type="EMBL" id="MRZV01000832">
    <property type="protein sequence ID" value="PIK43684.1"/>
    <property type="molecule type" value="Genomic_DNA"/>
</dbReference>
<feature type="transmembrane region" description="Helical" evidence="1">
    <location>
        <begin position="162"/>
        <end position="183"/>
    </location>
</feature>
<dbReference type="Proteomes" id="UP000230750">
    <property type="component" value="Unassembled WGS sequence"/>
</dbReference>
<dbReference type="Pfam" id="PF01757">
    <property type="entry name" value="Acyl_transf_3"/>
    <property type="match status" value="1"/>
</dbReference>
<dbReference type="AlphaFoldDB" id="A0A2G8K6Q8"/>
<dbReference type="PANTHER" id="PTHR11161:SF0">
    <property type="entry name" value="O-ACYLTRANSFERASE LIKE PROTEIN"/>
    <property type="match status" value="1"/>
</dbReference>
<dbReference type="GO" id="GO:0016747">
    <property type="term" value="F:acyltransferase activity, transferring groups other than amino-acyl groups"/>
    <property type="evidence" value="ECO:0007669"/>
    <property type="project" value="InterPro"/>
</dbReference>
<feature type="domain" description="Nose resistant-to-fluoxetine protein N-terminal" evidence="2">
    <location>
        <begin position="35"/>
        <end position="145"/>
    </location>
</feature>
<dbReference type="InterPro" id="IPR052728">
    <property type="entry name" value="O2_lipid_transport_reg"/>
</dbReference>
<organism evidence="3 4">
    <name type="scientific">Stichopus japonicus</name>
    <name type="common">Sea cucumber</name>
    <dbReference type="NCBI Taxonomy" id="307972"/>
    <lineage>
        <taxon>Eukaryota</taxon>
        <taxon>Metazoa</taxon>
        <taxon>Echinodermata</taxon>
        <taxon>Eleutherozoa</taxon>
        <taxon>Echinozoa</taxon>
        <taxon>Holothuroidea</taxon>
        <taxon>Aspidochirotacea</taxon>
        <taxon>Aspidochirotida</taxon>
        <taxon>Stichopodidae</taxon>
        <taxon>Apostichopus</taxon>
    </lineage>
</organism>
<accession>A0A2G8K6Q8</accession>
<feature type="transmembrane region" description="Helical" evidence="1">
    <location>
        <begin position="585"/>
        <end position="604"/>
    </location>
</feature>
<dbReference type="Pfam" id="PF20146">
    <property type="entry name" value="NRF"/>
    <property type="match status" value="1"/>
</dbReference>
<feature type="transmembrane region" description="Helical" evidence="1">
    <location>
        <begin position="6"/>
        <end position="24"/>
    </location>
</feature>
<dbReference type="SMART" id="SM00703">
    <property type="entry name" value="NRF"/>
    <property type="match status" value="1"/>
</dbReference>
<keyword evidence="1" id="KW-0812">Transmembrane</keyword>
<keyword evidence="1" id="KW-0472">Membrane</keyword>
<feature type="transmembrane region" description="Helical" evidence="1">
    <location>
        <begin position="402"/>
        <end position="421"/>
    </location>
</feature>
<dbReference type="InterPro" id="IPR002656">
    <property type="entry name" value="Acyl_transf_3_dom"/>
</dbReference>
<feature type="transmembrane region" description="Helical" evidence="1">
    <location>
        <begin position="332"/>
        <end position="357"/>
    </location>
</feature>
<keyword evidence="1" id="KW-1133">Transmembrane helix</keyword>
<evidence type="ECO:0000259" key="2">
    <source>
        <dbReference type="SMART" id="SM00703"/>
    </source>
</evidence>